<proteinExistence type="predicted"/>
<protein>
    <recommendedName>
        <fullName evidence="2">HTH marR-type domain-containing protein</fullName>
    </recommendedName>
</protein>
<name>A0A7G9Z002_9EURY</name>
<dbReference type="InterPro" id="IPR036388">
    <property type="entry name" value="WH-like_DNA-bd_sf"/>
</dbReference>
<evidence type="ECO:0008006" key="2">
    <source>
        <dbReference type="Google" id="ProtNLM"/>
    </source>
</evidence>
<accession>A0A7G9Z002</accession>
<dbReference type="Gene3D" id="1.10.10.10">
    <property type="entry name" value="Winged helix-like DNA-binding domain superfamily/Winged helix DNA-binding domain"/>
    <property type="match status" value="1"/>
</dbReference>
<evidence type="ECO:0000313" key="1">
    <source>
        <dbReference type="EMBL" id="QNO53586.1"/>
    </source>
</evidence>
<dbReference type="AlphaFoldDB" id="A0A7G9Z002"/>
<reference evidence="1" key="1">
    <citation type="submission" date="2020-06" db="EMBL/GenBank/DDBJ databases">
        <title>Unique genomic features of the anaerobic methanotrophic archaea.</title>
        <authorList>
            <person name="Chadwick G.L."/>
            <person name="Skennerton C.T."/>
            <person name="Laso-Perez R."/>
            <person name="Leu A.O."/>
            <person name="Speth D.R."/>
            <person name="Yu H."/>
            <person name="Morgan-Lang C."/>
            <person name="Hatzenpichler R."/>
            <person name="Goudeau D."/>
            <person name="Malmstrom R."/>
            <person name="Brazelton W.J."/>
            <person name="Woyke T."/>
            <person name="Hallam S.J."/>
            <person name="Tyson G.W."/>
            <person name="Wegener G."/>
            <person name="Boetius A."/>
            <person name="Orphan V."/>
        </authorList>
    </citation>
    <scope>NUCLEOTIDE SEQUENCE</scope>
</reference>
<dbReference type="EMBL" id="MT631546">
    <property type="protein sequence ID" value="QNO53586.1"/>
    <property type="molecule type" value="Genomic_DNA"/>
</dbReference>
<gene>
    <name evidence="1" type="ORF">BBDCAPAO_00023</name>
</gene>
<sequence length="96" mass="10986">MSELEKIFGRNAQLVVLEYLIRNRGTTTYLSGIAEEAGLSHSSVARVVEPLLEMNIVKEGKMGKQIRTFTLNEDSEVTKLLIRFYEDLNKILEKRV</sequence>
<organism evidence="1">
    <name type="scientific">Candidatus Methanophagaceae archaeon ANME-1 ERB6</name>
    <dbReference type="NCBI Taxonomy" id="2759912"/>
    <lineage>
        <taxon>Archaea</taxon>
        <taxon>Methanobacteriati</taxon>
        <taxon>Methanobacteriota</taxon>
        <taxon>Stenosarchaea group</taxon>
        <taxon>Methanomicrobia</taxon>
        <taxon>Candidatus Methanophagales</taxon>
        <taxon>Candidatus Methanophagaceae</taxon>
    </lineage>
</organism>
<dbReference type="SUPFAM" id="SSF46785">
    <property type="entry name" value="Winged helix' DNA-binding domain"/>
    <property type="match status" value="1"/>
</dbReference>
<dbReference type="InterPro" id="IPR036390">
    <property type="entry name" value="WH_DNA-bd_sf"/>
</dbReference>